<keyword evidence="3" id="KW-1185">Reference proteome</keyword>
<feature type="transmembrane region" description="Helical" evidence="1">
    <location>
        <begin position="225"/>
        <end position="242"/>
    </location>
</feature>
<dbReference type="RefSeq" id="WP_200584196.1">
    <property type="nucleotide sequence ID" value="NZ_JAEHFY010000001.1"/>
</dbReference>
<feature type="transmembrane region" description="Helical" evidence="1">
    <location>
        <begin position="254"/>
        <end position="272"/>
    </location>
</feature>
<feature type="transmembrane region" description="Helical" evidence="1">
    <location>
        <begin position="88"/>
        <end position="108"/>
    </location>
</feature>
<name>A0ABS1BFD0_9SPHI</name>
<keyword evidence="1" id="KW-0812">Transmembrane</keyword>
<sequence>MLRRQKNNYTTKLQNIEKLTALWALSESGLGGILHAYRLPFAGFFLAAFAIIIIRYIAYLSHNPFKSIINATILVLIVKAMASPQSPFNAYLAVAFQGFFGAIIFGTIKNQKLAGYFTAIVCLMETALQKLLVLWVLFGSSLIVAFDKFTDSVLKEFELKFVSSSTYLIGVYLSLYLIWAIYIGYLANKLPQKIYERFLMVADLPKLEALENPTKKKKSLYNSKYLGLFLFLLFLLVLAVSLKSDLLLGSFYRTLLILGIWILLSPLLKWLFFKWINKNKNKYSENVSSILELIPSLKSNIKPALNLAKNQAKGVFVYKEFVYNLIALSIYEQ</sequence>
<feature type="transmembrane region" description="Helical" evidence="1">
    <location>
        <begin position="120"/>
        <end position="146"/>
    </location>
</feature>
<gene>
    <name evidence="2" type="ORF">I5M32_01255</name>
</gene>
<accession>A0ABS1BFD0</accession>
<comment type="caution">
    <text evidence="2">The sequence shown here is derived from an EMBL/GenBank/DDBJ whole genome shotgun (WGS) entry which is preliminary data.</text>
</comment>
<keyword evidence="1" id="KW-1133">Transmembrane helix</keyword>
<feature type="transmembrane region" description="Helical" evidence="1">
    <location>
        <begin position="166"/>
        <end position="187"/>
    </location>
</feature>
<keyword evidence="1" id="KW-0472">Membrane</keyword>
<proteinExistence type="predicted"/>
<feature type="transmembrane region" description="Helical" evidence="1">
    <location>
        <begin position="39"/>
        <end position="58"/>
    </location>
</feature>
<evidence type="ECO:0000256" key="1">
    <source>
        <dbReference type="SAM" id="Phobius"/>
    </source>
</evidence>
<reference evidence="2 3" key="1">
    <citation type="submission" date="2020-12" db="EMBL/GenBank/DDBJ databases">
        <title>Bacterial novel species Pedobacter sp. SD-b isolated from soil.</title>
        <authorList>
            <person name="Jung H.-Y."/>
        </authorList>
    </citation>
    <scope>NUCLEOTIDE SEQUENCE [LARGE SCALE GENOMIC DNA]</scope>
    <source>
        <strain evidence="2 3">SD-b</strain>
    </source>
</reference>
<organism evidence="2 3">
    <name type="scientific">Pedobacter segetis</name>
    <dbReference type="NCBI Taxonomy" id="2793069"/>
    <lineage>
        <taxon>Bacteria</taxon>
        <taxon>Pseudomonadati</taxon>
        <taxon>Bacteroidota</taxon>
        <taxon>Sphingobacteriia</taxon>
        <taxon>Sphingobacteriales</taxon>
        <taxon>Sphingobacteriaceae</taxon>
        <taxon>Pedobacter</taxon>
    </lineage>
</organism>
<evidence type="ECO:0000313" key="3">
    <source>
        <dbReference type="Proteomes" id="UP000660024"/>
    </source>
</evidence>
<evidence type="ECO:0000313" key="2">
    <source>
        <dbReference type="EMBL" id="MBK0381574.1"/>
    </source>
</evidence>
<dbReference type="Proteomes" id="UP000660024">
    <property type="component" value="Unassembled WGS sequence"/>
</dbReference>
<protein>
    <submittedName>
        <fullName evidence="2">Uncharacterized protein</fullName>
    </submittedName>
</protein>
<dbReference type="EMBL" id="JAEHFY010000001">
    <property type="protein sequence ID" value="MBK0381574.1"/>
    <property type="molecule type" value="Genomic_DNA"/>
</dbReference>